<organism evidence="15 16">
    <name type="scientific">Pedobacter antarcticus 4BY</name>
    <dbReference type="NCBI Taxonomy" id="1358423"/>
    <lineage>
        <taxon>Bacteria</taxon>
        <taxon>Pseudomonadati</taxon>
        <taxon>Bacteroidota</taxon>
        <taxon>Sphingobacteriia</taxon>
        <taxon>Sphingobacteriales</taxon>
        <taxon>Sphingobacteriaceae</taxon>
        <taxon>Pedobacter</taxon>
    </lineage>
</organism>
<feature type="domain" description="TonB-dependent receptor plug" evidence="14">
    <location>
        <begin position="126"/>
        <end position="229"/>
    </location>
</feature>
<dbReference type="InterPro" id="IPR012910">
    <property type="entry name" value="Plug_dom"/>
</dbReference>
<evidence type="ECO:0000256" key="9">
    <source>
        <dbReference type="ARBA" id="ARBA00023237"/>
    </source>
</evidence>
<evidence type="ECO:0008006" key="17">
    <source>
        <dbReference type="Google" id="ProtNLM"/>
    </source>
</evidence>
<evidence type="ECO:0000256" key="11">
    <source>
        <dbReference type="RuleBase" id="RU003357"/>
    </source>
</evidence>
<feature type="domain" description="TonB-dependent receptor-like beta-barrel" evidence="13">
    <location>
        <begin position="351"/>
        <end position="783"/>
    </location>
</feature>
<dbReference type="InterPro" id="IPR000531">
    <property type="entry name" value="Beta-barrel_TonB"/>
</dbReference>
<evidence type="ECO:0000256" key="10">
    <source>
        <dbReference type="PROSITE-ProRule" id="PRU01360"/>
    </source>
</evidence>
<accession>A0A081PG92</accession>
<keyword evidence="3 10" id="KW-1134">Transmembrane beta strand</keyword>
<evidence type="ECO:0000256" key="8">
    <source>
        <dbReference type="ARBA" id="ARBA00023170"/>
    </source>
</evidence>
<keyword evidence="8" id="KW-0675">Receptor</keyword>
<dbReference type="Gene3D" id="2.60.40.1120">
    <property type="entry name" value="Carboxypeptidase-like, regulatory domain"/>
    <property type="match status" value="1"/>
</dbReference>
<sequence length="818" mass="92311">MQIKKIFLTGILCALLFHTYATPQSGGTIHGKVVHSINGALSGVTVRLLPLQRTVVTDSQGRFSFSALPAGEYTVVVQAMSYLKSHRTLTLAADQQLAINFSLDEEGGREMREVSVLGLSKSQQVNKQPYAVVSIDAKALSNTTMDIGQVLNRVSGARVRESGGVGSDFRFSLNGFSGKQIKFFLDGVPMDNFGSSFQLNNIPVNFADRIEVYKGVVPVWLGGDALGGAVNIVTNSNPGTYIDASYSFGSFNTHKSAVNAGYTAASGFTVQLNAFQNYSDNDYWVNVDVVDHETGLNNPARVRRFHDRYHNETVVLKAGFRGKKFADLLLLGGTFGKNRADIQTGNRMYDVYGSRWRSGNLLQPAIQYTKRNLFTKGLDLRLNGNFNFGEERSVDTAYKRYTWDGTFVFKDPANPDRPGGESSYTDYKFRNNNGVVNAALNYQLNEKHSFSLNELFSTFNRKGKNRLDPDNIFDRQPKITRKYITGLGYRAEFSERFNATAFLKHYYQQNVSYDATSEFNRETGQMEHEIHIRKGNFSKSGYGFAGTYFLWPELQLKGSYERAYRLPENTELFGDMVNERGNSNLRPESSQNINLGATYQQTFNQDHFVSLQASFVYRNAKDYIRSLLLPGGTNGEYIQMSTNESNVKNRGVDAELRYAYRDRFSINTSFTYQNLRNDTEFETLPSGERSKVPSVVYGDRIPNTPYLFGNASSSLYFNNVFQKGNRLSITYNLMYVNRFYLFWPSQGSKNTKLDIPVQWAHDASMVYTVKGGKYNVAVECLNLTDAILYDNFKLQKPSRSFNLKLRYYFSTTAKPAQS</sequence>
<keyword evidence="5 12" id="KW-0732">Signal</keyword>
<dbReference type="eggNOG" id="COG4206">
    <property type="taxonomic scope" value="Bacteria"/>
</dbReference>
<evidence type="ECO:0000313" key="16">
    <source>
        <dbReference type="Proteomes" id="UP000028007"/>
    </source>
</evidence>
<reference evidence="15 16" key="1">
    <citation type="journal article" date="1992" name="Int. J. Syst. Bacteriol.">
        <title>Sphingobacterium antarcticus sp. nov. a Psychrotrophic Bacterium from the Soils of Schirmacher Oasis, Antarctica.</title>
        <authorList>
            <person name="Shivaji S."/>
            <person name="Ray M.K."/>
            <person name="Rao N.S."/>
            <person name="Saiserr L."/>
            <person name="Jagannadham M.V."/>
            <person name="Kumar G.S."/>
            <person name="Reddy G."/>
            <person name="Bhargava P.M."/>
        </authorList>
    </citation>
    <scope>NUCLEOTIDE SEQUENCE [LARGE SCALE GENOMIC DNA]</scope>
    <source>
        <strain evidence="15 16">4BY</strain>
    </source>
</reference>
<dbReference type="GO" id="GO:0044718">
    <property type="term" value="P:siderophore transmembrane transport"/>
    <property type="evidence" value="ECO:0007669"/>
    <property type="project" value="TreeGrafter"/>
</dbReference>
<dbReference type="Proteomes" id="UP000028007">
    <property type="component" value="Unassembled WGS sequence"/>
</dbReference>
<evidence type="ECO:0000256" key="6">
    <source>
        <dbReference type="ARBA" id="ARBA00023077"/>
    </source>
</evidence>
<evidence type="ECO:0000259" key="13">
    <source>
        <dbReference type="Pfam" id="PF00593"/>
    </source>
</evidence>
<dbReference type="InterPro" id="IPR039426">
    <property type="entry name" value="TonB-dep_rcpt-like"/>
</dbReference>
<gene>
    <name evidence="15" type="ORF">N180_05540</name>
</gene>
<evidence type="ECO:0000256" key="2">
    <source>
        <dbReference type="ARBA" id="ARBA00022448"/>
    </source>
</evidence>
<keyword evidence="7 10" id="KW-0472">Membrane</keyword>
<comment type="similarity">
    <text evidence="10 11">Belongs to the TonB-dependent receptor family.</text>
</comment>
<dbReference type="PROSITE" id="PS52016">
    <property type="entry name" value="TONB_DEPENDENT_REC_3"/>
    <property type="match status" value="1"/>
</dbReference>
<dbReference type="Pfam" id="PF07715">
    <property type="entry name" value="Plug"/>
    <property type="match status" value="1"/>
</dbReference>
<keyword evidence="16" id="KW-1185">Reference proteome</keyword>
<dbReference type="Gene3D" id="2.170.130.10">
    <property type="entry name" value="TonB-dependent receptor, plug domain"/>
    <property type="match status" value="1"/>
</dbReference>
<keyword evidence="9 10" id="KW-0998">Cell outer membrane</keyword>
<keyword evidence="6 11" id="KW-0798">TonB box</keyword>
<dbReference type="Gene3D" id="2.40.170.20">
    <property type="entry name" value="TonB-dependent receptor, beta-barrel domain"/>
    <property type="match status" value="1"/>
</dbReference>
<dbReference type="GO" id="GO:0015344">
    <property type="term" value="F:siderophore uptake transmembrane transporter activity"/>
    <property type="evidence" value="ECO:0007669"/>
    <property type="project" value="TreeGrafter"/>
</dbReference>
<protein>
    <recommendedName>
        <fullName evidence="17">Energy transducer TonB</fullName>
    </recommendedName>
</protein>
<evidence type="ECO:0000256" key="12">
    <source>
        <dbReference type="SAM" id="SignalP"/>
    </source>
</evidence>
<dbReference type="PANTHER" id="PTHR30069">
    <property type="entry name" value="TONB-DEPENDENT OUTER MEMBRANE RECEPTOR"/>
    <property type="match status" value="1"/>
</dbReference>
<evidence type="ECO:0000313" key="15">
    <source>
        <dbReference type="EMBL" id="KEQ29715.1"/>
    </source>
</evidence>
<proteinExistence type="inferred from homology"/>
<feature type="chain" id="PRO_5001761750" description="Energy transducer TonB" evidence="12">
    <location>
        <begin position="24"/>
        <end position="818"/>
    </location>
</feature>
<dbReference type="InterPro" id="IPR013784">
    <property type="entry name" value="Carb-bd-like_fold"/>
</dbReference>
<evidence type="ECO:0000256" key="4">
    <source>
        <dbReference type="ARBA" id="ARBA00022692"/>
    </source>
</evidence>
<evidence type="ECO:0000256" key="5">
    <source>
        <dbReference type="ARBA" id="ARBA00022729"/>
    </source>
</evidence>
<comment type="subcellular location">
    <subcellularLocation>
        <location evidence="1 10">Cell outer membrane</location>
        <topology evidence="1 10">Multi-pass membrane protein</topology>
    </subcellularLocation>
</comment>
<dbReference type="EMBL" id="JNFF01000062">
    <property type="protein sequence ID" value="KEQ29715.1"/>
    <property type="molecule type" value="Genomic_DNA"/>
</dbReference>
<comment type="caution">
    <text evidence="15">The sequence shown here is derived from an EMBL/GenBank/DDBJ whole genome shotgun (WGS) entry which is preliminary data.</text>
</comment>
<evidence type="ECO:0000256" key="3">
    <source>
        <dbReference type="ARBA" id="ARBA00022452"/>
    </source>
</evidence>
<dbReference type="Pfam" id="PF00593">
    <property type="entry name" value="TonB_dep_Rec_b-barrel"/>
    <property type="match status" value="1"/>
</dbReference>
<dbReference type="OrthoDB" id="9812892at2"/>
<dbReference type="RefSeq" id="WP_037441149.1">
    <property type="nucleotide sequence ID" value="NZ_JNFF01000062.1"/>
</dbReference>
<feature type="signal peptide" evidence="12">
    <location>
        <begin position="1"/>
        <end position="23"/>
    </location>
</feature>
<dbReference type="SUPFAM" id="SSF49452">
    <property type="entry name" value="Starch-binding domain-like"/>
    <property type="match status" value="1"/>
</dbReference>
<dbReference type="GO" id="GO:0030246">
    <property type="term" value="F:carbohydrate binding"/>
    <property type="evidence" value="ECO:0007669"/>
    <property type="project" value="InterPro"/>
</dbReference>
<keyword evidence="2 10" id="KW-0813">Transport</keyword>
<dbReference type="GO" id="GO:0009279">
    <property type="term" value="C:cell outer membrane"/>
    <property type="evidence" value="ECO:0007669"/>
    <property type="project" value="UniProtKB-SubCell"/>
</dbReference>
<evidence type="ECO:0000256" key="7">
    <source>
        <dbReference type="ARBA" id="ARBA00023136"/>
    </source>
</evidence>
<dbReference type="AlphaFoldDB" id="A0A081PG92"/>
<dbReference type="InterPro" id="IPR037066">
    <property type="entry name" value="Plug_dom_sf"/>
</dbReference>
<dbReference type="InterPro" id="IPR036942">
    <property type="entry name" value="Beta-barrel_TonB_sf"/>
</dbReference>
<name>A0A081PG92_9SPHI</name>
<evidence type="ECO:0000256" key="1">
    <source>
        <dbReference type="ARBA" id="ARBA00004571"/>
    </source>
</evidence>
<keyword evidence="4 10" id="KW-0812">Transmembrane</keyword>
<dbReference type="SUPFAM" id="SSF56935">
    <property type="entry name" value="Porins"/>
    <property type="match status" value="1"/>
</dbReference>
<evidence type="ECO:0000259" key="14">
    <source>
        <dbReference type="Pfam" id="PF07715"/>
    </source>
</evidence>
<dbReference type="PANTHER" id="PTHR30069:SF29">
    <property type="entry name" value="HEMOGLOBIN AND HEMOGLOBIN-HAPTOGLOBIN-BINDING PROTEIN 1-RELATED"/>
    <property type="match status" value="1"/>
</dbReference>
<dbReference type="Pfam" id="PF13620">
    <property type="entry name" value="CarboxypepD_reg"/>
    <property type="match status" value="1"/>
</dbReference>